<dbReference type="InterPro" id="IPR006311">
    <property type="entry name" value="TAT_signal"/>
</dbReference>
<keyword evidence="2" id="KW-1185">Reference proteome</keyword>
<reference evidence="1 2" key="2">
    <citation type="submission" date="2019-09" db="EMBL/GenBank/DDBJ databases">
        <authorList>
            <person name="Jin C."/>
        </authorList>
    </citation>
    <scope>NUCLEOTIDE SEQUENCE [LARGE SCALE GENOMIC DNA]</scope>
    <source>
        <strain evidence="1 2">BN130099</strain>
    </source>
</reference>
<dbReference type="RefSeq" id="WP_149728074.1">
    <property type="nucleotide sequence ID" value="NZ_VUJV01000003.1"/>
</dbReference>
<proteinExistence type="predicted"/>
<gene>
    <name evidence="1" type="ORF">F0U44_09585</name>
</gene>
<organism evidence="1 2">
    <name type="scientific">Nocardioides humilatus</name>
    <dbReference type="NCBI Taxonomy" id="2607660"/>
    <lineage>
        <taxon>Bacteria</taxon>
        <taxon>Bacillati</taxon>
        <taxon>Actinomycetota</taxon>
        <taxon>Actinomycetes</taxon>
        <taxon>Propionibacteriales</taxon>
        <taxon>Nocardioidaceae</taxon>
        <taxon>Nocardioides</taxon>
    </lineage>
</organism>
<dbReference type="PROSITE" id="PS51318">
    <property type="entry name" value="TAT"/>
    <property type="match status" value="1"/>
</dbReference>
<evidence type="ECO:0000313" key="2">
    <source>
        <dbReference type="Proteomes" id="UP000325003"/>
    </source>
</evidence>
<evidence type="ECO:0000313" key="1">
    <source>
        <dbReference type="EMBL" id="KAA1418734.1"/>
    </source>
</evidence>
<reference evidence="1 2" key="1">
    <citation type="submission" date="2019-09" db="EMBL/GenBank/DDBJ databases">
        <title>Nocardioides panacisoli sp. nov., isolated from the soil of a ginseng field.</title>
        <authorList>
            <person name="Cho C."/>
        </authorList>
    </citation>
    <scope>NUCLEOTIDE SEQUENCE [LARGE SCALE GENOMIC DNA]</scope>
    <source>
        <strain evidence="1 2">BN130099</strain>
    </source>
</reference>
<name>A0A5B1LEJ2_9ACTN</name>
<dbReference type="AlphaFoldDB" id="A0A5B1LEJ2"/>
<dbReference type="Proteomes" id="UP000325003">
    <property type="component" value="Unassembled WGS sequence"/>
</dbReference>
<dbReference type="EMBL" id="VUJV01000003">
    <property type="protein sequence ID" value="KAA1418734.1"/>
    <property type="molecule type" value="Genomic_DNA"/>
</dbReference>
<sequence>MEHASESELLAHVRRLEQRIKQLEQQRDDLPRPVVDAAPSRRNLFRLAAVGVGTAAAGVVSLPSTAAATCGLPIVAGCGNSSDSTTGLVHTRAASGEEALFVASNSAHPAPPDFAQASLASNRWGVFGMSNKVGVLGETPGTYAVHGRRTATATTPAGTAAVFGEHKNTDTYGTGVIGKHWGAGWGMWATSVSGKGLHADGGTGIGAEGVTTGATANSFGLVARVTATSPDDSSAAIRAITSSTTAGSNAIRASHAGSGTSIYGSSASGTGIRGVSPNGRGGVFTGAKAQVNLTPGALATHPTDGVRGDLYMDSTGNLWLCKTSGSTATWTQLG</sequence>
<protein>
    <submittedName>
        <fullName evidence="1">Uncharacterized protein</fullName>
    </submittedName>
</protein>
<comment type="caution">
    <text evidence="1">The sequence shown here is derived from an EMBL/GenBank/DDBJ whole genome shotgun (WGS) entry which is preliminary data.</text>
</comment>
<accession>A0A5B1LEJ2</accession>